<name>A0A1X9NGY9_9GAMM</name>
<feature type="signal peptide" evidence="1">
    <location>
        <begin position="1"/>
        <end position="21"/>
    </location>
</feature>
<dbReference type="SUPFAM" id="SSF56935">
    <property type="entry name" value="Porins"/>
    <property type="match status" value="1"/>
</dbReference>
<evidence type="ECO:0000313" key="3">
    <source>
        <dbReference type="Proteomes" id="UP000193450"/>
    </source>
</evidence>
<dbReference type="KEGG" id="osg:BST96_03110"/>
<proteinExistence type="predicted"/>
<feature type="chain" id="PRO_5012733691" description="Outer membrane protein beta-barrel domain-containing protein" evidence="1">
    <location>
        <begin position="22"/>
        <end position="157"/>
    </location>
</feature>
<sequence>MSKTLLVAAIVALSCSTPLQAASDNGEFKHHTPGIIFGVTHSDGDNNLSIGLEYEYRINNSWGAGATYERTPQAHDGDGVSVYYLAGYWHPNDHWRFGLGAGKERIHGSHGHTEDLVRVSASYDFHIGEYGVAPTLDLDEVDGEVIEVFGIAISRRF</sequence>
<evidence type="ECO:0008006" key="4">
    <source>
        <dbReference type="Google" id="ProtNLM"/>
    </source>
</evidence>
<dbReference type="Proteomes" id="UP000193450">
    <property type="component" value="Chromosome"/>
</dbReference>
<evidence type="ECO:0000313" key="2">
    <source>
        <dbReference type="EMBL" id="ARN76284.1"/>
    </source>
</evidence>
<accession>A0A1X9NGY9</accession>
<evidence type="ECO:0000256" key="1">
    <source>
        <dbReference type="SAM" id="SignalP"/>
    </source>
</evidence>
<protein>
    <recommendedName>
        <fullName evidence="4">Outer membrane protein beta-barrel domain-containing protein</fullName>
    </recommendedName>
</protein>
<dbReference type="PROSITE" id="PS51257">
    <property type="entry name" value="PROKAR_LIPOPROTEIN"/>
    <property type="match status" value="1"/>
</dbReference>
<gene>
    <name evidence="2" type="ORF">BST96_03110</name>
</gene>
<organism evidence="2 3">
    <name type="scientific">Oceanicoccus sagamiensis</name>
    <dbReference type="NCBI Taxonomy" id="716816"/>
    <lineage>
        <taxon>Bacteria</taxon>
        <taxon>Pseudomonadati</taxon>
        <taxon>Pseudomonadota</taxon>
        <taxon>Gammaproteobacteria</taxon>
        <taxon>Cellvibrionales</taxon>
        <taxon>Spongiibacteraceae</taxon>
        <taxon>Oceanicoccus</taxon>
    </lineage>
</organism>
<dbReference type="AlphaFoldDB" id="A0A1X9NGY9"/>
<keyword evidence="1" id="KW-0732">Signal</keyword>
<dbReference type="STRING" id="716816.BST96_03110"/>
<dbReference type="EMBL" id="CP019343">
    <property type="protein sequence ID" value="ARN76284.1"/>
    <property type="molecule type" value="Genomic_DNA"/>
</dbReference>
<reference evidence="2 3" key="1">
    <citation type="submission" date="2016-11" db="EMBL/GenBank/DDBJ databases">
        <title>Trade-off between light-utilization and light-protection in marine flavobacteria.</title>
        <authorList>
            <person name="Kumagai Y."/>
        </authorList>
    </citation>
    <scope>NUCLEOTIDE SEQUENCE [LARGE SCALE GENOMIC DNA]</scope>
    <source>
        <strain evidence="2 3">NBRC 107125</strain>
    </source>
</reference>
<keyword evidence="3" id="KW-1185">Reference proteome</keyword>